<proteinExistence type="predicted"/>
<reference evidence="1 2" key="1">
    <citation type="submission" date="2014-09" db="EMBL/GenBank/DDBJ databases">
        <authorList>
            <person name="McGinnis J.M."/>
            <person name="Wolfgang W.J."/>
        </authorList>
    </citation>
    <scope>NUCLEOTIDE SEQUENCE [LARGE SCALE GENOMIC DNA]</scope>
    <source>
        <strain evidence="1 2">5503</strain>
    </source>
</reference>
<evidence type="ECO:0000313" key="2">
    <source>
        <dbReference type="Proteomes" id="UP000029858"/>
    </source>
</evidence>
<dbReference type="AlphaFoldDB" id="A0A099GHE5"/>
<reference evidence="1 2" key="2">
    <citation type="submission" date="2014-10" db="EMBL/GenBank/DDBJ databases">
        <title>Paracoccus sanguinis sp. nov., isolated from clinical specimens of New York State patients.</title>
        <authorList>
            <person name="Mingle L.A."/>
            <person name="Cole J.A."/>
            <person name="Lapierre P."/>
            <person name="Musser K.A."/>
        </authorList>
    </citation>
    <scope>NUCLEOTIDE SEQUENCE [LARGE SCALE GENOMIC DNA]</scope>
    <source>
        <strain evidence="1 2">5503</strain>
    </source>
</reference>
<sequence>MTDDDISAVSENELLKLAACLISLRGWVARDAAVSLVVAGYATARVVALPPGQRTSNRPTIQVVDLDPRAEALVAEVRRLSQEDGGLLQLAQEPMPRVLKKWVVSEAFLRTLPRTHLRHVEARWWGDRPLFS</sequence>
<evidence type="ECO:0000313" key="1">
    <source>
        <dbReference type="EMBL" id="KGJ22254.1"/>
    </source>
</evidence>
<dbReference type="EMBL" id="JRKQ01000040">
    <property type="protein sequence ID" value="KGJ22254.1"/>
    <property type="molecule type" value="Genomic_DNA"/>
</dbReference>
<protein>
    <submittedName>
        <fullName evidence="1">Uncharacterized protein</fullName>
    </submittedName>
</protein>
<gene>
    <name evidence="1" type="ORF">IX56_09105</name>
</gene>
<accession>A0A099GHE5</accession>
<organism evidence="1 2">
    <name type="scientific">Paracoccus sanguinis</name>
    <dbReference type="NCBI Taxonomy" id="1545044"/>
    <lineage>
        <taxon>Bacteria</taxon>
        <taxon>Pseudomonadati</taxon>
        <taxon>Pseudomonadota</taxon>
        <taxon>Alphaproteobacteria</taxon>
        <taxon>Rhodobacterales</taxon>
        <taxon>Paracoccaceae</taxon>
        <taxon>Paracoccus</taxon>
    </lineage>
</organism>
<comment type="caution">
    <text evidence="1">The sequence shown here is derived from an EMBL/GenBank/DDBJ whole genome shotgun (WGS) entry which is preliminary data.</text>
</comment>
<name>A0A099GHE5_9RHOB</name>
<dbReference type="RefSeq" id="WP_036709458.1">
    <property type="nucleotide sequence ID" value="NZ_CP051542.1"/>
</dbReference>
<dbReference type="Proteomes" id="UP000029858">
    <property type="component" value="Unassembled WGS sequence"/>
</dbReference>